<gene>
    <name evidence="12" type="ORF">AAIA72_10135</name>
</gene>
<accession>A0AB39UT05</accession>
<evidence type="ECO:0000256" key="5">
    <source>
        <dbReference type="ARBA" id="ARBA00022519"/>
    </source>
</evidence>
<evidence type="ECO:0000256" key="6">
    <source>
        <dbReference type="ARBA" id="ARBA00022692"/>
    </source>
</evidence>
<name>A0AB39UT05_9GAMM</name>
<comment type="similarity">
    <text evidence="2">Belongs to the TonB family.</text>
</comment>
<evidence type="ECO:0000256" key="4">
    <source>
        <dbReference type="ARBA" id="ARBA00022475"/>
    </source>
</evidence>
<dbReference type="EMBL" id="CP154858">
    <property type="protein sequence ID" value="XDT71164.1"/>
    <property type="molecule type" value="Genomic_DNA"/>
</dbReference>
<keyword evidence="6" id="KW-0812">Transmembrane</keyword>
<dbReference type="GO" id="GO:0098797">
    <property type="term" value="C:plasma membrane protein complex"/>
    <property type="evidence" value="ECO:0007669"/>
    <property type="project" value="TreeGrafter"/>
</dbReference>
<dbReference type="PANTHER" id="PTHR33446">
    <property type="entry name" value="PROTEIN TONB-RELATED"/>
    <property type="match status" value="1"/>
</dbReference>
<organism evidence="12">
    <name type="scientific">Thermohahella caldifontis</name>
    <dbReference type="NCBI Taxonomy" id="3142973"/>
    <lineage>
        <taxon>Bacteria</taxon>
        <taxon>Pseudomonadati</taxon>
        <taxon>Pseudomonadota</taxon>
        <taxon>Gammaproteobacteria</taxon>
        <taxon>Oceanospirillales</taxon>
        <taxon>Hahellaceae</taxon>
        <taxon>Thermohahella</taxon>
    </lineage>
</organism>
<keyword evidence="5" id="KW-0997">Cell inner membrane</keyword>
<evidence type="ECO:0000256" key="10">
    <source>
        <dbReference type="SAM" id="MobiDB-lite"/>
    </source>
</evidence>
<feature type="compositionally biased region" description="Polar residues" evidence="10">
    <location>
        <begin position="26"/>
        <end position="37"/>
    </location>
</feature>
<feature type="domain" description="TonB C-terminal" evidence="11">
    <location>
        <begin position="70"/>
        <end position="161"/>
    </location>
</feature>
<dbReference type="AlphaFoldDB" id="A0AB39UT05"/>
<proteinExistence type="inferred from homology"/>
<dbReference type="Gene3D" id="3.30.1150.10">
    <property type="match status" value="1"/>
</dbReference>
<keyword evidence="4" id="KW-1003">Cell membrane</keyword>
<feature type="region of interest" description="Disordered" evidence="10">
    <location>
        <begin position="1"/>
        <end position="69"/>
    </location>
</feature>
<dbReference type="KEGG" id="tcd:AAIA72_10135"/>
<feature type="compositionally biased region" description="Basic and acidic residues" evidence="10">
    <location>
        <begin position="52"/>
        <end position="63"/>
    </location>
</feature>
<dbReference type="NCBIfam" id="TIGR01352">
    <property type="entry name" value="tonB_Cterm"/>
    <property type="match status" value="1"/>
</dbReference>
<dbReference type="GO" id="GO:0015031">
    <property type="term" value="P:protein transport"/>
    <property type="evidence" value="ECO:0007669"/>
    <property type="project" value="UniProtKB-KW"/>
</dbReference>
<feature type="compositionally biased region" description="Basic and acidic residues" evidence="10">
    <location>
        <begin position="1"/>
        <end position="11"/>
    </location>
</feature>
<protein>
    <submittedName>
        <fullName evidence="12">Energy transducer TonB</fullName>
    </submittedName>
</protein>
<keyword evidence="3" id="KW-0813">Transport</keyword>
<evidence type="ECO:0000256" key="9">
    <source>
        <dbReference type="ARBA" id="ARBA00023136"/>
    </source>
</evidence>
<evidence type="ECO:0000256" key="3">
    <source>
        <dbReference type="ARBA" id="ARBA00022448"/>
    </source>
</evidence>
<sequence length="161" mass="17551">MPEPEVLRERSAPGVRQADTVPKPATGNTATDQTQPEAPQGLSDAPETAGEETSRENPGHPDARPVIPESWLQALRTRIARTQQYPRQARLRRWEGTVTVRFTLDASGQILEIVVEQSSGKPLLDRAALLAIQKATPLPAPPQTVDFPVAITLPVQFHLDG</sequence>
<keyword evidence="9" id="KW-0472">Membrane</keyword>
<evidence type="ECO:0000313" key="12">
    <source>
        <dbReference type="EMBL" id="XDT71164.1"/>
    </source>
</evidence>
<reference evidence="12" key="1">
    <citation type="submission" date="2024-05" db="EMBL/GenBank/DDBJ databases">
        <title>Genome sequencing of novel strain.</title>
        <authorList>
            <person name="Ganbat D."/>
            <person name="Ganbat S."/>
            <person name="Lee S.-J."/>
        </authorList>
    </citation>
    <scope>NUCLEOTIDE SEQUENCE</scope>
    <source>
        <strain evidence="12">SMD15-11</strain>
    </source>
</reference>
<evidence type="ECO:0000256" key="1">
    <source>
        <dbReference type="ARBA" id="ARBA00004383"/>
    </source>
</evidence>
<comment type="subcellular location">
    <subcellularLocation>
        <location evidence="1">Cell inner membrane</location>
        <topology evidence="1">Single-pass membrane protein</topology>
        <orientation evidence="1">Periplasmic side</orientation>
    </subcellularLocation>
</comment>
<dbReference type="GO" id="GO:0055085">
    <property type="term" value="P:transmembrane transport"/>
    <property type="evidence" value="ECO:0007669"/>
    <property type="project" value="InterPro"/>
</dbReference>
<dbReference type="GO" id="GO:0031992">
    <property type="term" value="F:energy transducer activity"/>
    <property type="evidence" value="ECO:0007669"/>
    <property type="project" value="TreeGrafter"/>
</dbReference>
<dbReference type="RefSeq" id="WP_369600202.1">
    <property type="nucleotide sequence ID" value="NZ_CP154858.1"/>
</dbReference>
<dbReference type="InterPro" id="IPR037682">
    <property type="entry name" value="TonB_C"/>
</dbReference>
<dbReference type="PROSITE" id="PS52015">
    <property type="entry name" value="TONB_CTD"/>
    <property type="match status" value="1"/>
</dbReference>
<keyword evidence="7" id="KW-0653">Protein transport</keyword>
<evidence type="ECO:0000256" key="7">
    <source>
        <dbReference type="ARBA" id="ARBA00022927"/>
    </source>
</evidence>
<dbReference type="SUPFAM" id="SSF74653">
    <property type="entry name" value="TolA/TonB C-terminal domain"/>
    <property type="match status" value="1"/>
</dbReference>
<evidence type="ECO:0000256" key="8">
    <source>
        <dbReference type="ARBA" id="ARBA00022989"/>
    </source>
</evidence>
<keyword evidence="8" id="KW-1133">Transmembrane helix</keyword>
<dbReference type="PANTHER" id="PTHR33446:SF2">
    <property type="entry name" value="PROTEIN TONB"/>
    <property type="match status" value="1"/>
</dbReference>
<dbReference type="InterPro" id="IPR051045">
    <property type="entry name" value="TonB-dependent_transducer"/>
</dbReference>
<evidence type="ECO:0000259" key="11">
    <source>
        <dbReference type="PROSITE" id="PS52015"/>
    </source>
</evidence>
<dbReference type="Pfam" id="PF03544">
    <property type="entry name" value="TonB_C"/>
    <property type="match status" value="1"/>
</dbReference>
<dbReference type="InterPro" id="IPR006260">
    <property type="entry name" value="TonB/TolA_C"/>
</dbReference>
<evidence type="ECO:0000256" key="2">
    <source>
        <dbReference type="ARBA" id="ARBA00006555"/>
    </source>
</evidence>